<proteinExistence type="predicted"/>
<organism evidence="2 3">
    <name type="scientific">Microbacterium foliorum</name>
    <dbReference type="NCBI Taxonomy" id="104336"/>
    <lineage>
        <taxon>Bacteria</taxon>
        <taxon>Bacillati</taxon>
        <taxon>Actinomycetota</taxon>
        <taxon>Actinomycetes</taxon>
        <taxon>Micrococcales</taxon>
        <taxon>Microbacteriaceae</taxon>
        <taxon>Microbacterium</taxon>
    </lineage>
</organism>
<dbReference type="EMBL" id="JAVIZQ010000001">
    <property type="protein sequence ID" value="MDR6142074.1"/>
    <property type="molecule type" value="Genomic_DNA"/>
</dbReference>
<dbReference type="Proteomes" id="UP001249291">
    <property type="component" value="Unassembled WGS sequence"/>
</dbReference>
<dbReference type="Pfam" id="PF02498">
    <property type="entry name" value="Bro-N"/>
    <property type="match status" value="1"/>
</dbReference>
<dbReference type="RefSeq" id="WP_309689775.1">
    <property type="nucleotide sequence ID" value="NZ_JAVIZQ010000001.1"/>
</dbReference>
<dbReference type="InterPro" id="IPR005039">
    <property type="entry name" value="Ant_C"/>
</dbReference>
<dbReference type="InterPro" id="IPR003497">
    <property type="entry name" value="BRO_N_domain"/>
</dbReference>
<evidence type="ECO:0000313" key="2">
    <source>
        <dbReference type="EMBL" id="MDR6142074.1"/>
    </source>
</evidence>
<dbReference type="Pfam" id="PF03374">
    <property type="entry name" value="ANT"/>
    <property type="match status" value="1"/>
</dbReference>
<protein>
    <submittedName>
        <fullName evidence="2">Anti-repressor protein</fullName>
    </submittedName>
</protein>
<feature type="domain" description="Bro-N" evidence="1">
    <location>
        <begin position="36"/>
        <end position="139"/>
    </location>
</feature>
<reference evidence="2 3" key="1">
    <citation type="submission" date="2023-08" db="EMBL/GenBank/DDBJ databases">
        <title>Functional and genomic diversity of the sorghum phyllosphere microbiome.</title>
        <authorList>
            <person name="Shade A."/>
        </authorList>
    </citation>
    <scope>NUCLEOTIDE SEQUENCE [LARGE SCALE GENOMIC DNA]</scope>
    <source>
        <strain evidence="2 3">SORGH_AS_0445</strain>
    </source>
</reference>
<accession>A0ABU1HPT9</accession>
<evidence type="ECO:0000259" key="1">
    <source>
        <dbReference type="PROSITE" id="PS51750"/>
    </source>
</evidence>
<evidence type="ECO:0000313" key="3">
    <source>
        <dbReference type="Proteomes" id="UP001249291"/>
    </source>
</evidence>
<dbReference type="PANTHER" id="PTHR36180">
    <property type="entry name" value="DNA-BINDING PROTEIN-RELATED-RELATED"/>
    <property type="match status" value="1"/>
</dbReference>
<dbReference type="PROSITE" id="PS51750">
    <property type="entry name" value="BRO_N"/>
    <property type="match status" value="1"/>
</dbReference>
<dbReference type="PANTHER" id="PTHR36180:SF2">
    <property type="entry name" value="BRO FAMILY PROTEIN"/>
    <property type="match status" value="1"/>
</dbReference>
<dbReference type="SMART" id="SM01040">
    <property type="entry name" value="Bro-N"/>
    <property type="match status" value="1"/>
</dbReference>
<sequence length="285" mass="30920">MPRVGVGLMISEDWGLGSPAGEQGTAGRGTVGTVAPTTLQAFQFDANTVRAVVVDGAVWFVALDVAIILGYSATSAMTRTLDEDEKGVQILHTPGGPQEATIISEAGLFSAILRSRVPSARTFKRWVTHDVLPSIHRTGAYTVPESREQLLARAMVEANAVIREAHHQIETLTPKAEAWDELADAGTDYAVADAASILKRAGVDTGPQRLFATLGEIGWIYRGERRRWRPYAKALDAGYLTERAMPPYIDRTTDELVPAAPQVRVTPRGLERLRVRLGSLALTTH</sequence>
<keyword evidence="3" id="KW-1185">Reference proteome</keyword>
<name>A0ABU1HPT9_9MICO</name>
<comment type="caution">
    <text evidence="2">The sequence shown here is derived from an EMBL/GenBank/DDBJ whole genome shotgun (WGS) entry which is preliminary data.</text>
</comment>
<gene>
    <name evidence="2" type="ORF">QE375_001628</name>
</gene>